<dbReference type="InterPro" id="IPR003661">
    <property type="entry name" value="HisK_dim/P_dom"/>
</dbReference>
<reference evidence="9 10" key="1">
    <citation type="submission" date="2021-09" db="EMBL/GenBank/DDBJ databases">
        <title>Lysobacter sp. 13A isolated from the river sediment.</title>
        <authorList>
            <person name="Liu H."/>
            <person name="Li S."/>
            <person name="Mao S."/>
        </authorList>
    </citation>
    <scope>NUCLEOTIDE SEQUENCE [LARGE SCALE GENOMIC DNA]</scope>
    <source>
        <strain evidence="9 10">13A</strain>
    </source>
</reference>
<dbReference type="InterPro" id="IPR005467">
    <property type="entry name" value="His_kinase_dom"/>
</dbReference>
<dbReference type="Gene3D" id="3.30.565.10">
    <property type="entry name" value="Histidine kinase-like ATPase, C-terminal domain"/>
    <property type="match status" value="1"/>
</dbReference>
<evidence type="ECO:0000259" key="8">
    <source>
        <dbReference type="PROSITE" id="PS50113"/>
    </source>
</evidence>
<dbReference type="SMART" id="SM00388">
    <property type="entry name" value="HisKA"/>
    <property type="match status" value="1"/>
</dbReference>
<dbReference type="InterPro" id="IPR035965">
    <property type="entry name" value="PAS-like_dom_sf"/>
</dbReference>
<comment type="caution">
    <text evidence="9">The sequence shown here is derived from an EMBL/GenBank/DDBJ whole genome shotgun (WGS) entry which is preliminary data.</text>
</comment>
<dbReference type="PROSITE" id="PS50110">
    <property type="entry name" value="RESPONSE_REGULATORY"/>
    <property type="match status" value="1"/>
</dbReference>
<dbReference type="Pfam" id="PF00512">
    <property type="entry name" value="HisKA"/>
    <property type="match status" value="1"/>
</dbReference>
<evidence type="ECO:0000256" key="1">
    <source>
        <dbReference type="ARBA" id="ARBA00000085"/>
    </source>
</evidence>
<comment type="catalytic activity">
    <reaction evidence="1">
        <text>ATP + protein L-histidine = ADP + protein N-phospho-L-histidine.</text>
        <dbReference type="EC" id="2.7.13.3"/>
    </reaction>
</comment>
<dbReference type="SUPFAM" id="SSF47384">
    <property type="entry name" value="Homodimeric domain of signal transducing histidine kinase"/>
    <property type="match status" value="1"/>
</dbReference>
<dbReference type="SUPFAM" id="SSF55874">
    <property type="entry name" value="ATPase domain of HSP90 chaperone/DNA topoisomerase II/histidine kinase"/>
    <property type="match status" value="1"/>
</dbReference>
<name>A0ABS7T824_9GAMM</name>
<dbReference type="Pfam" id="PF08448">
    <property type="entry name" value="PAS_4"/>
    <property type="match status" value="3"/>
</dbReference>
<feature type="domain" description="Histidine kinase" evidence="5">
    <location>
        <begin position="395"/>
        <end position="613"/>
    </location>
</feature>
<dbReference type="InterPro" id="IPR000700">
    <property type="entry name" value="PAS-assoc_C"/>
</dbReference>
<proteinExistence type="predicted"/>
<dbReference type="SMART" id="SM00448">
    <property type="entry name" value="REC"/>
    <property type="match status" value="1"/>
</dbReference>
<feature type="modified residue" description="4-aspartylphosphate" evidence="4">
    <location>
        <position position="682"/>
    </location>
</feature>
<dbReference type="PROSITE" id="PS50109">
    <property type="entry name" value="HIS_KIN"/>
    <property type="match status" value="1"/>
</dbReference>
<accession>A0ABS7T824</accession>
<dbReference type="InterPro" id="IPR036890">
    <property type="entry name" value="HATPase_C_sf"/>
</dbReference>
<evidence type="ECO:0000259" key="5">
    <source>
        <dbReference type="PROSITE" id="PS50109"/>
    </source>
</evidence>
<dbReference type="Gene3D" id="3.30.450.20">
    <property type="entry name" value="PAS domain"/>
    <property type="match status" value="3"/>
</dbReference>
<dbReference type="Pfam" id="PF00072">
    <property type="entry name" value="Response_reg"/>
    <property type="match status" value="1"/>
</dbReference>
<sequence length="755" mass="83646">MKPSDLHQVFESLPGNFAVLAAEPGFPVVAMSRELRNFSADPDNALGRPLFELFPEAPDAPGSEATLRAAFERVIRERAPHRHEQRYDVFDPVSGAFREIYWTATNTPILDEAGEVQYILHQSEDAATERRHGSMAILDAMTEGVFTLDRQWRFSYVNPEAHRILRQEPGTLIGAVIWERFPGSDESEFGEHYRRTMAERVTSQFTAFYPGLEGWYEVTSYPAPEGISVYFRDVTARELAQHDRERMALESAQQRRLYETALNNTPDFVYIFGTDHRAIYANEALLKVWGVEDVRGKTWMDLGYEQWHADMHDRELAQVIETRAPIRGEIPFTGTNGRRVYDYIFAPVLDADGEVVAVAGTTRDVTARQAAEQIIREHAERLADADRAKDEFLATLSHELRNPLAPLKNGVEILRRTTDGNSIHAEIHSMMERQVDHLVRLVDDLMEVSRITRGKISLQLQPADLGAIVSNALDAARPVLEAGRHALHVDQPEAPVHLLADPVRLTQILANLLNNAAKYSPPGSDIRLAVRKRDDALTVSVSDTGMGMEPAEIPHLFEMFTRGDRVRTSHQGGLGIGLALSRRLAMLHGGSLDAHSEGPGRGSTFTLELPGPFVDPTERTPTAIPDELRLSLRVLVADDNRDAGSSLADALQLFGAQVHVVDDGADALEQFESLAPDVAILDIGMPRVTGYDVAQALRGRDVRVPLIALTGWGQASDRDRAIAAGFDHHLVKPVAIPALVRLLASLERGGQPVDA</sequence>
<dbReference type="Proteomes" id="UP001430954">
    <property type="component" value="Unassembled WGS sequence"/>
</dbReference>
<evidence type="ECO:0000256" key="2">
    <source>
        <dbReference type="ARBA" id="ARBA00012438"/>
    </source>
</evidence>
<evidence type="ECO:0000313" key="10">
    <source>
        <dbReference type="Proteomes" id="UP001430954"/>
    </source>
</evidence>
<keyword evidence="3 4" id="KW-0597">Phosphoprotein</keyword>
<protein>
    <recommendedName>
        <fullName evidence="2">histidine kinase</fullName>
        <ecNumber evidence="2">2.7.13.3</ecNumber>
    </recommendedName>
</protein>
<dbReference type="SUPFAM" id="SSF55785">
    <property type="entry name" value="PYP-like sensor domain (PAS domain)"/>
    <property type="match status" value="3"/>
</dbReference>
<dbReference type="InterPro" id="IPR004358">
    <property type="entry name" value="Sig_transdc_His_kin-like_C"/>
</dbReference>
<dbReference type="SMART" id="SM00091">
    <property type="entry name" value="PAS"/>
    <property type="match status" value="3"/>
</dbReference>
<evidence type="ECO:0000259" key="6">
    <source>
        <dbReference type="PROSITE" id="PS50110"/>
    </source>
</evidence>
<dbReference type="EMBL" id="JAINZW010000004">
    <property type="protein sequence ID" value="MBZ4040008.1"/>
    <property type="molecule type" value="Genomic_DNA"/>
</dbReference>
<evidence type="ECO:0000256" key="4">
    <source>
        <dbReference type="PROSITE-ProRule" id="PRU00169"/>
    </source>
</evidence>
<dbReference type="CDD" id="cd17580">
    <property type="entry name" value="REC_2_DhkD-like"/>
    <property type="match status" value="1"/>
</dbReference>
<dbReference type="PANTHER" id="PTHR43547:SF2">
    <property type="entry name" value="HYBRID SIGNAL TRANSDUCTION HISTIDINE KINASE C"/>
    <property type="match status" value="1"/>
</dbReference>
<dbReference type="SMART" id="SM00387">
    <property type="entry name" value="HATPase_c"/>
    <property type="match status" value="1"/>
</dbReference>
<dbReference type="RefSeq" id="WP_223676442.1">
    <property type="nucleotide sequence ID" value="NZ_JAINZW010000004.1"/>
</dbReference>
<dbReference type="PRINTS" id="PR00344">
    <property type="entry name" value="BCTRLSENSOR"/>
</dbReference>
<dbReference type="PROSITE" id="PS50112">
    <property type="entry name" value="PAS"/>
    <property type="match status" value="1"/>
</dbReference>
<dbReference type="CDD" id="cd00082">
    <property type="entry name" value="HisKA"/>
    <property type="match status" value="1"/>
</dbReference>
<dbReference type="InterPro" id="IPR000014">
    <property type="entry name" value="PAS"/>
</dbReference>
<organism evidence="9 10">
    <name type="scientific">Novilysobacter selenitireducens</name>
    <dbReference type="NCBI Taxonomy" id="2872639"/>
    <lineage>
        <taxon>Bacteria</taxon>
        <taxon>Pseudomonadati</taxon>
        <taxon>Pseudomonadota</taxon>
        <taxon>Gammaproteobacteria</taxon>
        <taxon>Lysobacterales</taxon>
        <taxon>Lysobacteraceae</taxon>
        <taxon>Novilysobacter</taxon>
    </lineage>
</organism>
<keyword evidence="10" id="KW-1185">Reference proteome</keyword>
<dbReference type="Pfam" id="PF02518">
    <property type="entry name" value="HATPase_c"/>
    <property type="match status" value="1"/>
</dbReference>
<evidence type="ECO:0000256" key="3">
    <source>
        <dbReference type="ARBA" id="ARBA00022553"/>
    </source>
</evidence>
<dbReference type="NCBIfam" id="TIGR00229">
    <property type="entry name" value="sensory_box"/>
    <property type="match status" value="1"/>
</dbReference>
<evidence type="ECO:0000259" key="7">
    <source>
        <dbReference type="PROSITE" id="PS50112"/>
    </source>
</evidence>
<dbReference type="Gene3D" id="1.10.287.130">
    <property type="match status" value="1"/>
</dbReference>
<dbReference type="InterPro" id="IPR003594">
    <property type="entry name" value="HATPase_dom"/>
</dbReference>
<dbReference type="InterPro" id="IPR013656">
    <property type="entry name" value="PAS_4"/>
</dbReference>
<feature type="domain" description="Response regulatory" evidence="6">
    <location>
        <begin position="633"/>
        <end position="747"/>
    </location>
</feature>
<feature type="domain" description="PAC" evidence="8">
    <location>
        <begin position="326"/>
        <end position="377"/>
    </location>
</feature>
<feature type="domain" description="PAS" evidence="7">
    <location>
        <begin position="137"/>
        <end position="200"/>
    </location>
</feature>
<dbReference type="Gene3D" id="3.40.50.2300">
    <property type="match status" value="1"/>
</dbReference>
<dbReference type="SUPFAM" id="SSF52172">
    <property type="entry name" value="CheY-like"/>
    <property type="match status" value="1"/>
</dbReference>
<evidence type="ECO:0000313" key="9">
    <source>
        <dbReference type="EMBL" id="MBZ4040008.1"/>
    </source>
</evidence>
<dbReference type="InterPro" id="IPR001789">
    <property type="entry name" value="Sig_transdc_resp-reg_receiver"/>
</dbReference>
<dbReference type="EC" id="2.7.13.3" evidence="2"/>
<gene>
    <name evidence="9" type="ORF">K6753_10755</name>
</gene>
<dbReference type="PANTHER" id="PTHR43547">
    <property type="entry name" value="TWO-COMPONENT HISTIDINE KINASE"/>
    <property type="match status" value="1"/>
</dbReference>
<dbReference type="PROSITE" id="PS50113">
    <property type="entry name" value="PAC"/>
    <property type="match status" value="1"/>
</dbReference>
<dbReference type="CDD" id="cd00130">
    <property type="entry name" value="PAS"/>
    <property type="match status" value="2"/>
</dbReference>
<dbReference type="InterPro" id="IPR011006">
    <property type="entry name" value="CheY-like_superfamily"/>
</dbReference>
<dbReference type="InterPro" id="IPR036097">
    <property type="entry name" value="HisK_dim/P_sf"/>
</dbReference>